<evidence type="ECO:0000313" key="3">
    <source>
        <dbReference type="Proteomes" id="UP000076580"/>
    </source>
</evidence>
<reference evidence="2 3" key="1">
    <citation type="journal article" date="2016" name="Sci. Rep.">
        <title>Insights into Adaptations to a Near-Obligate Nematode Endoparasitic Lifestyle from the Finished Genome of Drechmeria coniospora.</title>
        <authorList>
            <person name="Zhang L."/>
            <person name="Zhou Z."/>
            <person name="Guo Q."/>
            <person name="Fokkens L."/>
            <person name="Miskei M."/>
            <person name="Pocsi I."/>
            <person name="Zhang W."/>
            <person name="Chen M."/>
            <person name="Wang L."/>
            <person name="Sun Y."/>
            <person name="Donzelli B.G."/>
            <person name="Gibson D.M."/>
            <person name="Nelson D.R."/>
            <person name="Luo J.G."/>
            <person name="Rep M."/>
            <person name="Liu H."/>
            <person name="Yang S."/>
            <person name="Wang J."/>
            <person name="Krasnoff S.B."/>
            <person name="Xu Y."/>
            <person name="Molnar I."/>
            <person name="Lin M."/>
        </authorList>
    </citation>
    <scope>NUCLEOTIDE SEQUENCE [LARGE SCALE GENOMIC DNA]</scope>
    <source>
        <strain evidence="2 3">ARSEF 6962</strain>
    </source>
</reference>
<dbReference type="EMBL" id="LAYC01000002">
    <property type="protein sequence ID" value="KYK57813.1"/>
    <property type="molecule type" value="Genomic_DNA"/>
</dbReference>
<proteinExistence type="predicted"/>
<feature type="compositionally biased region" description="Low complexity" evidence="1">
    <location>
        <begin position="22"/>
        <end position="31"/>
    </location>
</feature>
<accession>A0A151GL31</accession>
<keyword evidence="3" id="KW-1185">Reference proteome</keyword>
<organism evidence="2 3">
    <name type="scientific">Drechmeria coniospora</name>
    <name type="common">Nematophagous fungus</name>
    <name type="synonym">Meria coniospora</name>
    <dbReference type="NCBI Taxonomy" id="98403"/>
    <lineage>
        <taxon>Eukaryota</taxon>
        <taxon>Fungi</taxon>
        <taxon>Dikarya</taxon>
        <taxon>Ascomycota</taxon>
        <taxon>Pezizomycotina</taxon>
        <taxon>Sordariomycetes</taxon>
        <taxon>Hypocreomycetidae</taxon>
        <taxon>Hypocreales</taxon>
        <taxon>Ophiocordycipitaceae</taxon>
        <taxon>Drechmeria</taxon>
    </lineage>
</organism>
<dbReference type="InParanoid" id="A0A151GL31"/>
<gene>
    <name evidence="2" type="ORF">DCS_04826</name>
</gene>
<dbReference type="GeneID" id="63717469"/>
<dbReference type="Proteomes" id="UP000076580">
    <property type="component" value="Chromosome 02"/>
</dbReference>
<comment type="caution">
    <text evidence="2">The sequence shown here is derived from an EMBL/GenBank/DDBJ whole genome shotgun (WGS) entry which is preliminary data.</text>
</comment>
<protein>
    <submittedName>
        <fullName evidence="2">Uncharacterized protein</fullName>
    </submittedName>
</protein>
<dbReference type="AlphaFoldDB" id="A0A151GL31"/>
<feature type="region of interest" description="Disordered" evidence="1">
    <location>
        <begin position="21"/>
        <end position="106"/>
    </location>
</feature>
<evidence type="ECO:0000313" key="2">
    <source>
        <dbReference type="EMBL" id="KYK57813.1"/>
    </source>
</evidence>
<dbReference type="RefSeq" id="XP_040657165.1">
    <property type="nucleotide sequence ID" value="XM_040802132.1"/>
</dbReference>
<sequence>MTQGLVPSAAGTVCSFTSPLHRAAAASTPRVPSRRRSRDTLRAAIPTSGLGYGRRAGPSPSNSDQALVGEASSVDPLPSISRRHIDGRCRCRTRRRQLQTASPLPK</sequence>
<name>A0A151GL31_DRECN</name>
<evidence type="ECO:0000256" key="1">
    <source>
        <dbReference type="SAM" id="MobiDB-lite"/>
    </source>
</evidence>